<dbReference type="GO" id="GO:0008270">
    <property type="term" value="F:zinc ion binding"/>
    <property type="evidence" value="ECO:0007669"/>
    <property type="project" value="InterPro"/>
</dbReference>
<dbReference type="Pfam" id="PF00172">
    <property type="entry name" value="Zn_clus"/>
    <property type="match status" value="1"/>
</dbReference>
<reference evidence="5 6" key="1">
    <citation type="submission" date="2023-10" db="EMBL/GenBank/DDBJ databases">
        <title>Draft genome sequence of Xylaria bambusicola isolate GMP-LS, the root and basal stem rot pathogen of sugarcane in Indonesia.</title>
        <authorList>
            <person name="Selvaraj P."/>
            <person name="Muralishankar V."/>
            <person name="Muruganantham S."/>
            <person name="Sp S."/>
            <person name="Haryani S."/>
            <person name="Lau K.J.X."/>
            <person name="Naqvi N.I."/>
        </authorList>
    </citation>
    <scope>NUCLEOTIDE SEQUENCE [LARGE SCALE GENOMIC DNA]</scope>
    <source>
        <strain evidence="5">GMP-LS</strain>
    </source>
</reference>
<dbReference type="CDD" id="cd00067">
    <property type="entry name" value="GAL4"/>
    <property type="match status" value="1"/>
</dbReference>
<protein>
    <recommendedName>
        <fullName evidence="4">Zn(2)-C6 fungal-type domain-containing protein</fullName>
    </recommendedName>
</protein>
<feature type="region of interest" description="Disordered" evidence="3">
    <location>
        <begin position="1"/>
        <end position="45"/>
    </location>
</feature>
<accession>A0AAN7UN59</accession>
<name>A0AAN7UN59_9PEZI</name>
<dbReference type="GO" id="GO:0000976">
    <property type="term" value="F:transcription cis-regulatory region binding"/>
    <property type="evidence" value="ECO:0007669"/>
    <property type="project" value="TreeGrafter"/>
</dbReference>
<dbReference type="PANTHER" id="PTHR37534:SF23">
    <property type="entry name" value="ZN(II)2CYS6 TRANSCRIPTION FACTOR (EUROFUNG)"/>
    <property type="match status" value="1"/>
</dbReference>
<feature type="region of interest" description="Disordered" evidence="3">
    <location>
        <begin position="875"/>
        <end position="919"/>
    </location>
</feature>
<sequence>MDMEPLSLPSNGSAAKPQQRSSSPDGNDENDPSQKKGPVRKRTKTGCLTCRKRRIKCDEGKPTCNNCLRSKRQCEGYNQRVIFKDPLGAIAGAPYGPIQYPSPSPQALVREQQLSVAQQRSSSQSLQIIAPKPPAVGYQPLATHQFSHFYPSHISPVPPQLPVNLAPNQFLSQPQPSKYTFFPPTTIDAFSQGHGRQDVPGSTNRYPPQTAQSSGSKRQTSTSPQSRKQPSGIGTFVEVESTVLVSEKQLEDWDYEFYDDDASLAESDDDFLPAHSNSQSGLDGPGVVTSQRLDHQYHMLSTNTRTFSTIGAETVLATYDPSPGNSPLNDKHIAAVFWHFINVTGPSMSIYERHPLDPSNVFQGQIPTSKQHGWTYAYPVISFSHPALLQAMLALASLQIAKLQKIPPTASLKHYHLALRRVAKNVMHPARRTQTANLAATLILAFYEVWNSDHDKWCSHMLGAKWIIKEVPLSEMTRAIMAIKMQRRQTEMDLGILGDCSSTDDSDFLYRDWDLIDVSLLSTIMGREVSCDDLGMLPEELSSHPRPKYIYTNKDIERYEQLSDLFWWYCKMDVYQSILGGTRPFCAGANYASLEYNTWMQCPPRSPIGRLDAIYGTYDHLILLLGRLVNFVSRDLSRKRAALERNGSSGPRPPPGMFSGMMPASEKVMPPMGFTPPPEDSSSPPRTIPRYRTDDDLDISTVEALHEWEQIALAFYEIKKRFGPDFEPLGADIYPSQPTPFGLATHYRTYSIAGIWMNYYMGLIVLHRAHPKMPPVAMLAAGMSANTTMPWAFKLSRIAAGLEENITRLTVVSTLMGGALIESAFPLFVAGVQLQDEAQRHWLIRRLRDIARLTGWQSAHQIADGCESAWSKAAQLGRGPPYRPPPDSGFEEDAKEVRNRHKAKERQAPGLRPDVAPPGMSWVWGNPRRLDRRILEEDGAALGSARDGMVTDNKKIVLAKGEKAFYAMGLLSVEQDFEKLDLDSGDREK</sequence>
<dbReference type="EMBL" id="JAWHQM010000008">
    <property type="protein sequence ID" value="KAK5628376.1"/>
    <property type="molecule type" value="Genomic_DNA"/>
</dbReference>
<dbReference type="Gene3D" id="4.10.240.10">
    <property type="entry name" value="Zn(2)-C6 fungal-type DNA-binding domain"/>
    <property type="match status" value="1"/>
</dbReference>
<dbReference type="InterPro" id="IPR021858">
    <property type="entry name" value="Fun_TF"/>
</dbReference>
<evidence type="ECO:0000256" key="2">
    <source>
        <dbReference type="ARBA" id="ARBA00023242"/>
    </source>
</evidence>
<dbReference type="Proteomes" id="UP001305414">
    <property type="component" value="Unassembled WGS sequence"/>
</dbReference>
<organism evidence="5 6">
    <name type="scientific">Xylaria bambusicola</name>
    <dbReference type="NCBI Taxonomy" id="326684"/>
    <lineage>
        <taxon>Eukaryota</taxon>
        <taxon>Fungi</taxon>
        <taxon>Dikarya</taxon>
        <taxon>Ascomycota</taxon>
        <taxon>Pezizomycotina</taxon>
        <taxon>Sordariomycetes</taxon>
        <taxon>Xylariomycetidae</taxon>
        <taxon>Xylariales</taxon>
        <taxon>Xylariaceae</taxon>
        <taxon>Xylaria</taxon>
    </lineage>
</organism>
<dbReference type="GO" id="GO:0005634">
    <property type="term" value="C:nucleus"/>
    <property type="evidence" value="ECO:0007669"/>
    <property type="project" value="UniProtKB-SubCell"/>
</dbReference>
<feature type="domain" description="Zn(2)-C6 fungal-type" evidence="4">
    <location>
        <begin position="46"/>
        <end position="74"/>
    </location>
</feature>
<dbReference type="InterPro" id="IPR001138">
    <property type="entry name" value="Zn2Cys6_DnaBD"/>
</dbReference>
<gene>
    <name evidence="5" type="ORF">RRF57_004091</name>
</gene>
<feature type="compositionally biased region" description="Polar residues" evidence="3">
    <location>
        <begin position="8"/>
        <end position="25"/>
    </location>
</feature>
<comment type="subcellular location">
    <subcellularLocation>
        <location evidence="1">Nucleus</location>
    </subcellularLocation>
</comment>
<keyword evidence="6" id="KW-1185">Reference proteome</keyword>
<dbReference type="SMART" id="SM00066">
    <property type="entry name" value="GAL4"/>
    <property type="match status" value="1"/>
</dbReference>
<dbReference type="PROSITE" id="PS00463">
    <property type="entry name" value="ZN2_CY6_FUNGAL_1"/>
    <property type="match status" value="1"/>
</dbReference>
<evidence type="ECO:0000256" key="3">
    <source>
        <dbReference type="SAM" id="MobiDB-lite"/>
    </source>
</evidence>
<dbReference type="InterPro" id="IPR036864">
    <property type="entry name" value="Zn2-C6_fun-type_DNA-bd_sf"/>
</dbReference>
<keyword evidence="2" id="KW-0539">Nucleus</keyword>
<dbReference type="GO" id="GO:0000981">
    <property type="term" value="F:DNA-binding transcription factor activity, RNA polymerase II-specific"/>
    <property type="evidence" value="ECO:0007669"/>
    <property type="project" value="InterPro"/>
</dbReference>
<evidence type="ECO:0000313" key="6">
    <source>
        <dbReference type="Proteomes" id="UP001305414"/>
    </source>
</evidence>
<evidence type="ECO:0000256" key="1">
    <source>
        <dbReference type="ARBA" id="ARBA00004123"/>
    </source>
</evidence>
<dbReference type="AlphaFoldDB" id="A0AAN7UN59"/>
<evidence type="ECO:0000313" key="5">
    <source>
        <dbReference type="EMBL" id="KAK5628376.1"/>
    </source>
</evidence>
<evidence type="ECO:0000259" key="4">
    <source>
        <dbReference type="PROSITE" id="PS50048"/>
    </source>
</evidence>
<proteinExistence type="predicted"/>
<dbReference type="GO" id="GO:0045944">
    <property type="term" value="P:positive regulation of transcription by RNA polymerase II"/>
    <property type="evidence" value="ECO:0007669"/>
    <property type="project" value="TreeGrafter"/>
</dbReference>
<feature type="region of interest" description="Disordered" evidence="3">
    <location>
        <begin position="642"/>
        <end position="661"/>
    </location>
</feature>
<feature type="compositionally biased region" description="Polar residues" evidence="3">
    <location>
        <begin position="200"/>
        <end position="229"/>
    </location>
</feature>
<feature type="region of interest" description="Disordered" evidence="3">
    <location>
        <begin position="175"/>
        <end position="234"/>
    </location>
</feature>
<dbReference type="Pfam" id="PF11951">
    <property type="entry name" value="Fungal_trans_2"/>
    <property type="match status" value="1"/>
</dbReference>
<dbReference type="PANTHER" id="PTHR37534">
    <property type="entry name" value="TRANSCRIPTIONAL ACTIVATOR PROTEIN UGA3"/>
    <property type="match status" value="1"/>
</dbReference>
<dbReference type="SUPFAM" id="SSF57701">
    <property type="entry name" value="Zn2/Cys6 DNA-binding domain"/>
    <property type="match status" value="1"/>
</dbReference>
<comment type="caution">
    <text evidence="5">The sequence shown here is derived from an EMBL/GenBank/DDBJ whole genome shotgun (WGS) entry which is preliminary data.</text>
</comment>
<dbReference type="PROSITE" id="PS50048">
    <property type="entry name" value="ZN2_CY6_FUNGAL_2"/>
    <property type="match status" value="1"/>
</dbReference>